<evidence type="ECO:0000256" key="5">
    <source>
        <dbReference type="ARBA" id="ARBA00023002"/>
    </source>
</evidence>
<dbReference type="FunFam" id="1.20.140.10:FF:000001">
    <property type="entry name" value="Acyl-CoA dehydrogenase"/>
    <property type="match status" value="1"/>
</dbReference>
<dbReference type="PANTHER" id="PTHR48083:SF6">
    <property type="entry name" value="ACYL-COA DEHYDROGENASE 6"/>
    <property type="match status" value="1"/>
</dbReference>
<dbReference type="PANTHER" id="PTHR48083">
    <property type="entry name" value="MEDIUM-CHAIN SPECIFIC ACYL-COA DEHYDROGENASE, MITOCHONDRIAL-RELATED"/>
    <property type="match status" value="1"/>
</dbReference>
<dbReference type="InterPro" id="IPR006091">
    <property type="entry name" value="Acyl-CoA_Oxase/DH_mid-dom"/>
</dbReference>
<dbReference type="InterPro" id="IPR009100">
    <property type="entry name" value="AcylCoA_DH/oxidase_NM_dom_sf"/>
</dbReference>
<proteinExistence type="inferred from homology"/>
<evidence type="ECO:0000313" key="11">
    <source>
        <dbReference type="Proteomes" id="UP000196573"/>
    </source>
</evidence>
<dbReference type="InterPro" id="IPR037069">
    <property type="entry name" value="AcylCoA_DH/ox_N_sf"/>
</dbReference>
<dbReference type="InterPro" id="IPR009075">
    <property type="entry name" value="AcylCo_DH/oxidase_C"/>
</dbReference>
<dbReference type="InterPro" id="IPR006089">
    <property type="entry name" value="Acyl-CoA_DH_CS"/>
</dbReference>
<dbReference type="GO" id="GO:0033539">
    <property type="term" value="P:fatty acid beta-oxidation using acyl-CoA dehydrogenase"/>
    <property type="evidence" value="ECO:0007669"/>
    <property type="project" value="TreeGrafter"/>
</dbReference>
<evidence type="ECO:0000256" key="2">
    <source>
        <dbReference type="ARBA" id="ARBA00009347"/>
    </source>
</evidence>
<dbReference type="RefSeq" id="WP_087106475.1">
    <property type="nucleotide sequence ID" value="NZ_CBCSCN010000004.1"/>
</dbReference>
<comment type="cofactor">
    <cofactor evidence="1 6">
        <name>FAD</name>
        <dbReference type="ChEBI" id="CHEBI:57692"/>
    </cofactor>
</comment>
<keyword evidence="4 6" id="KW-0274">FAD</keyword>
<evidence type="ECO:0000256" key="4">
    <source>
        <dbReference type="ARBA" id="ARBA00022827"/>
    </source>
</evidence>
<accession>A0A1X7AF75</accession>
<name>A0A1X7AF75_9GAMM</name>
<evidence type="ECO:0000256" key="3">
    <source>
        <dbReference type="ARBA" id="ARBA00022630"/>
    </source>
</evidence>
<feature type="domain" description="Acyl-CoA dehydrogenase/oxidase C-terminal" evidence="7">
    <location>
        <begin position="229"/>
        <end position="377"/>
    </location>
</feature>
<protein>
    <submittedName>
        <fullName evidence="10">Acyl-CoA dehydrogenase</fullName>
        <ecNumber evidence="10">1.3.99.-</ecNumber>
    </submittedName>
</protein>
<dbReference type="PROSITE" id="PS00072">
    <property type="entry name" value="ACYL_COA_DH_1"/>
    <property type="match status" value="1"/>
</dbReference>
<dbReference type="InterPro" id="IPR036250">
    <property type="entry name" value="AcylCo_DH-like_C"/>
</dbReference>
<dbReference type="Gene3D" id="1.10.540.10">
    <property type="entry name" value="Acyl-CoA dehydrogenase/oxidase, N-terminal domain"/>
    <property type="match status" value="1"/>
</dbReference>
<dbReference type="Pfam" id="PF02771">
    <property type="entry name" value="Acyl-CoA_dh_N"/>
    <property type="match status" value="1"/>
</dbReference>
<dbReference type="AlphaFoldDB" id="A0A1X7AF75"/>
<dbReference type="Pfam" id="PF02770">
    <property type="entry name" value="Acyl-CoA_dh_M"/>
    <property type="match status" value="1"/>
</dbReference>
<dbReference type="InterPro" id="IPR046373">
    <property type="entry name" value="Acyl-CoA_Oxase/DH_mid-dom_sf"/>
</dbReference>
<dbReference type="Proteomes" id="UP000196573">
    <property type="component" value="Unassembled WGS sequence"/>
</dbReference>
<dbReference type="EMBL" id="FWPT01000001">
    <property type="protein sequence ID" value="SMA34883.1"/>
    <property type="molecule type" value="Genomic_DNA"/>
</dbReference>
<dbReference type="SUPFAM" id="SSF47203">
    <property type="entry name" value="Acyl-CoA dehydrogenase C-terminal domain-like"/>
    <property type="match status" value="1"/>
</dbReference>
<dbReference type="InterPro" id="IPR050741">
    <property type="entry name" value="Acyl-CoA_dehydrogenase"/>
</dbReference>
<feature type="domain" description="Acyl-CoA oxidase/dehydrogenase middle" evidence="8">
    <location>
        <begin position="122"/>
        <end position="217"/>
    </location>
</feature>
<dbReference type="EC" id="1.3.99.-" evidence="10"/>
<keyword evidence="5 6" id="KW-0560">Oxidoreductase</keyword>
<sequence>MKFTQEHKELQRTVRQFIDSEMNPYTEQWEKEGHFPAHELYKKLGDLGLLGISKPEEYGGLGLDYSYQMAFAEELGTARAGGAALAIGVQTDMATPALAKFGSPELKEEFLAPAIRGEKVACIGVSEPGAGSDVAALKTTAKKDGDDYVINGTKMWITTSTQADFMCLLANTSDDKVHKNKSLIVVPMDTPGISFSDKLDKMGMRSSDTAQVFFDDVRVPQRNRIGAEGTGFMMQMVQFQEERLFGAAMAVKGLEQCINDTITYCKERHTFGQPLIDNQYIHFRMAELQTEVEALRALIYQATETYVGGGDVLQLASMAKLKAGRLSREVTDACLQFWGGMGYMMENDVNRVYRDMRLTSIGGGADEIMLGIICKTMGILPGKRK</sequence>
<dbReference type="GO" id="GO:0003995">
    <property type="term" value="F:acyl-CoA dehydrogenase activity"/>
    <property type="evidence" value="ECO:0007669"/>
    <property type="project" value="InterPro"/>
</dbReference>
<dbReference type="FunFam" id="2.40.110.10:FF:000002">
    <property type="entry name" value="Acyl-CoA dehydrogenase fadE12"/>
    <property type="match status" value="1"/>
</dbReference>
<feature type="domain" description="Acyl-CoA dehydrogenase/oxidase N-terminal" evidence="9">
    <location>
        <begin position="4"/>
        <end position="118"/>
    </location>
</feature>
<dbReference type="OrthoDB" id="9770681at2"/>
<dbReference type="Gene3D" id="2.40.110.10">
    <property type="entry name" value="Butyryl-CoA Dehydrogenase, subunit A, domain 2"/>
    <property type="match status" value="1"/>
</dbReference>
<dbReference type="SUPFAM" id="SSF56645">
    <property type="entry name" value="Acyl-CoA dehydrogenase NM domain-like"/>
    <property type="match status" value="1"/>
</dbReference>
<dbReference type="PROSITE" id="PS00073">
    <property type="entry name" value="ACYL_COA_DH_2"/>
    <property type="match status" value="1"/>
</dbReference>
<dbReference type="Pfam" id="PF00441">
    <property type="entry name" value="Acyl-CoA_dh_1"/>
    <property type="match status" value="1"/>
</dbReference>
<organism evidence="10 11">
    <name type="scientific">Parendozoicomonas haliclonae</name>
    <dbReference type="NCBI Taxonomy" id="1960125"/>
    <lineage>
        <taxon>Bacteria</taxon>
        <taxon>Pseudomonadati</taxon>
        <taxon>Pseudomonadota</taxon>
        <taxon>Gammaproteobacteria</taxon>
        <taxon>Oceanospirillales</taxon>
        <taxon>Endozoicomonadaceae</taxon>
        <taxon>Parendozoicomonas</taxon>
    </lineage>
</organism>
<reference evidence="10 11" key="1">
    <citation type="submission" date="2017-03" db="EMBL/GenBank/DDBJ databases">
        <authorList>
            <person name="Afonso C.L."/>
            <person name="Miller P.J."/>
            <person name="Scott M.A."/>
            <person name="Spackman E."/>
            <person name="Goraichik I."/>
            <person name="Dimitrov K.M."/>
            <person name="Suarez D.L."/>
            <person name="Swayne D.E."/>
        </authorList>
    </citation>
    <scope>NUCLEOTIDE SEQUENCE [LARGE SCALE GENOMIC DNA]</scope>
    <source>
        <strain evidence="10">SB41UT1</strain>
    </source>
</reference>
<evidence type="ECO:0000256" key="6">
    <source>
        <dbReference type="RuleBase" id="RU362125"/>
    </source>
</evidence>
<evidence type="ECO:0000259" key="8">
    <source>
        <dbReference type="Pfam" id="PF02770"/>
    </source>
</evidence>
<comment type="similarity">
    <text evidence="2 6">Belongs to the acyl-CoA dehydrogenase family.</text>
</comment>
<evidence type="ECO:0000256" key="1">
    <source>
        <dbReference type="ARBA" id="ARBA00001974"/>
    </source>
</evidence>
<gene>
    <name evidence="10" type="primary">mmgC_2</name>
    <name evidence="10" type="ORF">EHSB41UT_00463</name>
</gene>
<dbReference type="Gene3D" id="1.20.140.10">
    <property type="entry name" value="Butyryl-CoA Dehydrogenase, subunit A, domain 3"/>
    <property type="match status" value="1"/>
</dbReference>
<dbReference type="GO" id="GO:0050660">
    <property type="term" value="F:flavin adenine dinucleotide binding"/>
    <property type="evidence" value="ECO:0007669"/>
    <property type="project" value="InterPro"/>
</dbReference>
<keyword evidence="11" id="KW-1185">Reference proteome</keyword>
<evidence type="ECO:0000259" key="9">
    <source>
        <dbReference type="Pfam" id="PF02771"/>
    </source>
</evidence>
<dbReference type="PIRSF" id="PIRSF016578">
    <property type="entry name" value="HsaA"/>
    <property type="match status" value="1"/>
</dbReference>
<dbReference type="InterPro" id="IPR013786">
    <property type="entry name" value="AcylCoA_DH/ox_N"/>
</dbReference>
<evidence type="ECO:0000259" key="7">
    <source>
        <dbReference type="Pfam" id="PF00441"/>
    </source>
</evidence>
<dbReference type="GO" id="GO:0005737">
    <property type="term" value="C:cytoplasm"/>
    <property type="evidence" value="ECO:0007669"/>
    <property type="project" value="TreeGrafter"/>
</dbReference>
<evidence type="ECO:0000313" key="10">
    <source>
        <dbReference type="EMBL" id="SMA34883.1"/>
    </source>
</evidence>
<keyword evidence="3 6" id="KW-0285">Flavoprotein</keyword>